<dbReference type="InterPro" id="IPR011182">
    <property type="entry name" value="L-Asp_DH"/>
</dbReference>
<feature type="domain" description="Aspartate dehydrogenase" evidence="7">
    <location>
        <begin position="169"/>
        <end position="255"/>
    </location>
</feature>
<feature type="domain" description="Aspartate/homoserine dehydrogenase NAD-binding" evidence="8">
    <location>
        <begin position="11"/>
        <end position="122"/>
    </location>
</feature>
<dbReference type="Pfam" id="PF01958">
    <property type="entry name" value="Asp_DH_C"/>
    <property type="match status" value="1"/>
</dbReference>
<protein>
    <recommendedName>
        <fullName evidence="6">L-aspartate dehydrogenase</fullName>
        <ecNumber evidence="6">1.4.1.21</ecNumber>
    </recommendedName>
</protein>
<dbReference type="RefSeq" id="WP_176355922.1">
    <property type="nucleotide sequence ID" value="NZ_JABWDU010000010.1"/>
</dbReference>
<dbReference type="GO" id="GO:0016639">
    <property type="term" value="F:oxidoreductase activity, acting on the CH-NH2 group of donors, NAD or NADP as acceptor"/>
    <property type="evidence" value="ECO:0007669"/>
    <property type="project" value="UniProtKB-UniRule"/>
</dbReference>
<dbReference type="Gene3D" id="3.30.360.10">
    <property type="entry name" value="Dihydrodipicolinate Reductase, domain 2"/>
    <property type="match status" value="1"/>
</dbReference>
<evidence type="ECO:0000259" key="8">
    <source>
        <dbReference type="Pfam" id="PF03447"/>
    </source>
</evidence>
<dbReference type="PANTHER" id="PTHR31873:SF6">
    <property type="entry name" value="ASPARTATE DEHYDROGENASE DOMAIN-CONTAINING PROTEIN"/>
    <property type="match status" value="1"/>
</dbReference>
<organism evidence="9 10">
    <name type="scientific">Ensifer oleiphilus</name>
    <dbReference type="NCBI Taxonomy" id="2742698"/>
    <lineage>
        <taxon>Bacteria</taxon>
        <taxon>Pseudomonadati</taxon>
        <taxon>Pseudomonadota</taxon>
        <taxon>Alphaproteobacteria</taxon>
        <taxon>Hyphomicrobiales</taxon>
        <taxon>Rhizobiaceae</taxon>
        <taxon>Sinorhizobium/Ensifer group</taxon>
        <taxon>Ensifer</taxon>
    </lineage>
</organism>
<evidence type="ECO:0000256" key="2">
    <source>
        <dbReference type="ARBA" id="ARBA00022642"/>
    </source>
</evidence>
<comment type="catalytic activity">
    <reaction evidence="6">
        <text>L-aspartate + NAD(+) + H2O = oxaloacetate + NH4(+) + NADH + H(+)</text>
        <dbReference type="Rhea" id="RHEA:11788"/>
        <dbReference type="ChEBI" id="CHEBI:15377"/>
        <dbReference type="ChEBI" id="CHEBI:15378"/>
        <dbReference type="ChEBI" id="CHEBI:16452"/>
        <dbReference type="ChEBI" id="CHEBI:28938"/>
        <dbReference type="ChEBI" id="CHEBI:29991"/>
        <dbReference type="ChEBI" id="CHEBI:57540"/>
        <dbReference type="ChEBI" id="CHEBI:57945"/>
        <dbReference type="EC" id="1.4.1.21"/>
    </reaction>
</comment>
<evidence type="ECO:0000259" key="7">
    <source>
        <dbReference type="Pfam" id="PF01958"/>
    </source>
</evidence>
<dbReference type="PIRSF" id="PIRSF005227">
    <property type="entry name" value="Asp_dh_NAD_syn"/>
    <property type="match status" value="1"/>
</dbReference>
<dbReference type="SUPFAM" id="SSF55347">
    <property type="entry name" value="Glyceraldehyde-3-phosphate dehydrogenase-like, C-terminal domain"/>
    <property type="match status" value="1"/>
</dbReference>
<dbReference type="Proteomes" id="UP000520198">
    <property type="component" value="Unassembled WGS sequence"/>
</dbReference>
<keyword evidence="10" id="KW-1185">Reference proteome</keyword>
<dbReference type="HAMAP" id="MF_01265">
    <property type="entry name" value="NadX"/>
    <property type="match status" value="1"/>
</dbReference>
<comment type="similarity">
    <text evidence="1 6">Belongs to the L-aspartate dehydrogenase family.</text>
</comment>
<dbReference type="GO" id="GO:0033735">
    <property type="term" value="F:aspartate dehydrogenase [NAD(P)+] activity"/>
    <property type="evidence" value="ECO:0007669"/>
    <property type="project" value="UniProtKB-EC"/>
</dbReference>
<keyword evidence="4 6" id="KW-0560">Oxidoreductase</keyword>
<keyword evidence="2 6" id="KW-0662">Pyridine nucleotide biosynthesis</keyword>
<dbReference type="InterPro" id="IPR005106">
    <property type="entry name" value="Asp/hSer_DH_NAD-bd"/>
</dbReference>
<comment type="miscellaneous">
    <text evidence="6">The iminoaspartate product is unstable in aqueous solution and can decompose to oxaloacetate and ammonia.</text>
</comment>
<feature type="binding site" evidence="6">
    <location>
        <position position="191"/>
    </location>
    <ligand>
        <name>NAD(+)</name>
        <dbReference type="ChEBI" id="CHEBI:57540"/>
    </ligand>
</feature>
<dbReference type="Pfam" id="PF03447">
    <property type="entry name" value="NAD_binding_3"/>
    <property type="match status" value="1"/>
</dbReference>
<comment type="function">
    <text evidence="6">Specifically catalyzes the NAD or NADP-dependent dehydrogenation of L-aspartate to iminoaspartate.</text>
</comment>
<evidence type="ECO:0000256" key="6">
    <source>
        <dbReference type="HAMAP-Rule" id="MF_01265"/>
    </source>
</evidence>
<dbReference type="GO" id="GO:0050661">
    <property type="term" value="F:NADP binding"/>
    <property type="evidence" value="ECO:0007669"/>
    <property type="project" value="UniProtKB-UniRule"/>
</dbReference>
<accession>A0A7Y6UQR6</accession>
<dbReference type="NCBIfam" id="NF009828">
    <property type="entry name" value="PRK13303.1-3"/>
    <property type="match status" value="1"/>
</dbReference>
<comment type="caution">
    <text evidence="9">The sequence shown here is derived from an EMBL/GenBank/DDBJ whole genome shotgun (WGS) entry which is preliminary data.</text>
</comment>
<name>A0A7Y6UQR6_9HYPH</name>
<evidence type="ECO:0000256" key="1">
    <source>
        <dbReference type="ARBA" id="ARBA00008331"/>
    </source>
</evidence>
<dbReference type="GO" id="GO:0009435">
    <property type="term" value="P:NAD+ biosynthetic process"/>
    <property type="evidence" value="ECO:0007669"/>
    <property type="project" value="UniProtKB-UniRule"/>
</dbReference>
<evidence type="ECO:0000313" key="9">
    <source>
        <dbReference type="EMBL" id="NVD42557.1"/>
    </source>
</evidence>
<dbReference type="EC" id="1.4.1.21" evidence="6"/>
<evidence type="ECO:0000256" key="3">
    <source>
        <dbReference type="ARBA" id="ARBA00022857"/>
    </source>
</evidence>
<keyword evidence="5 6" id="KW-0520">NAD</keyword>
<dbReference type="InterPro" id="IPR002811">
    <property type="entry name" value="Asp_DH"/>
</dbReference>
<dbReference type="GO" id="GO:0051287">
    <property type="term" value="F:NAD binding"/>
    <property type="evidence" value="ECO:0007669"/>
    <property type="project" value="UniProtKB-UniRule"/>
</dbReference>
<evidence type="ECO:0000256" key="4">
    <source>
        <dbReference type="ARBA" id="ARBA00023002"/>
    </source>
</evidence>
<dbReference type="SUPFAM" id="SSF51735">
    <property type="entry name" value="NAD(P)-binding Rossmann-fold domains"/>
    <property type="match status" value="1"/>
</dbReference>
<feature type="active site" evidence="6">
    <location>
        <position position="221"/>
    </location>
</feature>
<comment type="catalytic activity">
    <reaction evidence="6">
        <text>L-aspartate + NADP(+) + H2O = oxaloacetate + NH4(+) + NADPH + H(+)</text>
        <dbReference type="Rhea" id="RHEA:11784"/>
        <dbReference type="ChEBI" id="CHEBI:15377"/>
        <dbReference type="ChEBI" id="CHEBI:15378"/>
        <dbReference type="ChEBI" id="CHEBI:16452"/>
        <dbReference type="ChEBI" id="CHEBI:28938"/>
        <dbReference type="ChEBI" id="CHEBI:29991"/>
        <dbReference type="ChEBI" id="CHEBI:57783"/>
        <dbReference type="ChEBI" id="CHEBI:58349"/>
        <dbReference type="EC" id="1.4.1.21"/>
    </reaction>
</comment>
<dbReference type="Gene3D" id="3.40.50.720">
    <property type="entry name" value="NAD(P)-binding Rossmann-like Domain"/>
    <property type="match status" value="1"/>
</dbReference>
<evidence type="ECO:0000256" key="5">
    <source>
        <dbReference type="ARBA" id="ARBA00023027"/>
    </source>
</evidence>
<comment type="pathway">
    <text evidence="6">Cofactor biosynthesis; NAD(+) biosynthesis; iminoaspartate from L-aspartate (dehydrogenase route): step 1/1.</text>
</comment>
<gene>
    <name evidence="6" type="primary">nadX</name>
    <name evidence="9" type="ORF">HT585_27170</name>
</gene>
<reference evidence="9 10" key="1">
    <citation type="submission" date="2020-06" db="EMBL/GenBank/DDBJ databases">
        <authorList>
            <person name="Grouzdev D.S."/>
        </authorList>
    </citation>
    <scope>NUCLEOTIDE SEQUENCE [LARGE SCALE GENOMIC DNA]</scope>
    <source>
        <strain evidence="9 10">HO-A22</strain>
    </source>
</reference>
<dbReference type="UniPathway" id="UPA00253">
    <property type="reaction ID" value="UER00456"/>
</dbReference>
<proteinExistence type="inferred from homology"/>
<dbReference type="InterPro" id="IPR036291">
    <property type="entry name" value="NAD(P)-bd_dom_sf"/>
</dbReference>
<sequence>MSTVEAICLVGWGAIGQRVAALLRARGASARIVGIAVRDPKEVEGTMPEGAVHLASPEALAATGATLVVEAASRESVLPFARAALTAGMDFAVSSTSALVDVAVLDELVELAQRSGRKLIIPPGALGGIDALSAASRLGLDSVEHVITKPARAWLGTPAEQCCRLTELQEAEAFFEGSAAEAATAFPQNANVAATTSLAGIGMHRTRVRLVADPKAVENMHSIRACGPFGTLEIRLQNRPLATNPKSSEMTALNLVRLIENRTNALVL</sequence>
<evidence type="ECO:0000313" key="10">
    <source>
        <dbReference type="Proteomes" id="UP000520198"/>
    </source>
</evidence>
<dbReference type="InterPro" id="IPR020626">
    <property type="entry name" value="Asp_DH_prok"/>
</dbReference>
<dbReference type="EMBL" id="JABWDU010000010">
    <property type="protein sequence ID" value="NVD42557.1"/>
    <property type="molecule type" value="Genomic_DNA"/>
</dbReference>
<dbReference type="AlphaFoldDB" id="A0A7Y6UQR6"/>
<dbReference type="PANTHER" id="PTHR31873">
    <property type="entry name" value="L-ASPARTATE DEHYDROGENASE-RELATED"/>
    <property type="match status" value="1"/>
</dbReference>
<keyword evidence="3 6" id="KW-0521">NADP</keyword>
<feature type="binding site" evidence="6">
    <location>
        <position position="125"/>
    </location>
    <ligand>
        <name>NAD(+)</name>
        <dbReference type="ChEBI" id="CHEBI:57540"/>
    </ligand>
</feature>